<dbReference type="PANTHER" id="PTHR24422:SF10">
    <property type="entry name" value="CHEMOTAXIS PROTEIN METHYLTRANSFERASE 2"/>
    <property type="match status" value="1"/>
</dbReference>
<dbReference type="InterPro" id="IPR035965">
    <property type="entry name" value="PAS-like_dom_sf"/>
</dbReference>
<protein>
    <submittedName>
        <fullName evidence="4">Methyl-accepting chemotaxis transducer/sensory box protein</fullName>
    </submittedName>
</protein>
<dbReference type="Pfam" id="PF08447">
    <property type="entry name" value="PAS_3"/>
    <property type="match status" value="7"/>
</dbReference>
<dbReference type="eggNOG" id="COG2203">
    <property type="taxonomic scope" value="Bacteria"/>
</dbReference>
<feature type="domain" description="PAC" evidence="3">
    <location>
        <begin position="1136"/>
        <end position="1188"/>
    </location>
</feature>
<evidence type="ECO:0000313" key="4">
    <source>
        <dbReference type="EMBL" id="EAY28114.1"/>
    </source>
</evidence>
<dbReference type="Pfam" id="PF07228">
    <property type="entry name" value="SpoIIE"/>
    <property type="match status" value="1"/>
</dbReference>
<dbReference type="EMBL" id="AAWS01000018">
    <property type="protein sequence ID" value="EAY28114.1"/>
    <property type="molecule type" value="Genomic_DNA"/>
</dbReference>
<evidence type="ECO:0000313" key="5">
    <source>
        <dbReference type="Proteomes" id="UP000004095"/>
    </source>
</evidence>
<organism evidence="4 5">
    <name type="scientific">Microscilla marina ATCC 23134</name>
    <dbReference type="NCBI Taxonomy" id="313606"/>
    <lineage>
        <taxon>Bacteria</taxon>
        <taxon>Pseudomonadati</taxon>
        <taxon>Bacteroidota</taxon>
        <taxon>Cytophagia</taxon>
        <taxon>Cytophagales</taxon>
        <taxon>Microscillaceae</taxon>
        <taxon>Microscilla</taxon>
    </lineage>
</organism>
<evidence type="ECO:0000256" key="1">
    <source>
        <dbReference type="SAM" id="Coils"/>
    </source>
</evidence>
<feature type="domain" description="PAS" evidence="2">
    <location>
        <begin position="345"/>
        <end position="392"/>
    </location>
</feature>
<feature type="domain" description="PAC" evidence="3">
    <location>
        <begin position="421"/>
        <end position="473"/>
    </location>
</feature>
<keyword evidence="1" id="KW-0175">Coiled coil</keyword>
<comment type="caution">
    <text evidence="4">The sequence shown here is derived from an EMBL/GenBank/DDBJ whole genome shotgun (WGS) entry which is preliminary data.</text>
</comment>
<sequence length="1734" mass="199943">MQQDQAPVPVKDQLLAENSQMKERLWIDSNLAKFDDILRSNYGQPLETFADVVILHLAKLTQALKGTFFSLNTDNQLIEAVAGYACLPQNKTFKIGEELIGQSVKSKEIIIWDDIQEGSLVLTGTTGSISGSCIAAVPLIFNNEVYGAVELMYLKSIEKKHLELLERLTRNVAAMLNSIQNNLKTQKLLKEAQKLETELIAREEALRQNMEELVATQETLVKKEEALSGRVEAINHTICSIEFNLQGEILDANPLFLDLMEYSIDELVGQHHQLFVDKAYANTQEYQKFWEHLRTGKSHSEEFKRLSKTGKTVWLRATYTPIKDQHGVAYKVIKLAMNVTQEKKLQQDIRNQIDAIERSSAMVEFDLNGNILDANPLFLQLMGYTKEEVIGKHHQLFVEGHYAQSKAYQQFWHRLRNGQFIEGEFSRVNKQGEKKWIKGIYNPILDVNNKPYKIIKYASDVTDKKTLEIQNEAQLEEVKAVEEELRQNMEELIATQEALLQKEAALSARAEAINHTICSIEFDTKGNIITANQMFLDLMGYPLEEIQGQHHQIFVDTQYAQSQEYARFWEELGQGNSHSAEYMRRNKMGKEVWLRATYTPIKNQEGKPYKVIKLAMDVTREKQMRQDITNQMTALQRSSAVIEFDLYGHILDANPLFLNMMGYTNEEIKGKHHSIFLEVGEAQSKEYQEFWHQLRQGKFIEGEFIRIDKKGEKKWIKGNYNPVLGLDGKPYKIVKYTADITDRKTLEIENEFQLEQVRTAEEELRQNMEELVAIQEDLRQKEGALSGQVKAINSTVSSVEFNLEGKILRANQLFLDLMGYTSEEIIDKHHRMFVDKEYAQSHDYALFWQDLRNNISHSAEYKQQANNDKELWLMATYTPVKNSDGKPYKVIMLAMDVTEEKNLRVDLGNQLAAIDRSMAVVEFDLAGQVIDANQQFLQLMGYQKEEVIHKHHGLFVSAQDAQADEYQQFWHQLKNGKAIEGEFMQVNKDGDPIWVKGIYNPILDVDNKPYKIIKFVSDITERKKLELQNTRHLQKIEQSQRVLKENNEELEAMQEVMIHKEKELSSNLAAIDSTISAIEFDMDGKIIKANQLFLNLMGYTQNEIKDQHHQIFTEEAHTQSQEYADFWNILRQGKSHSAEFKHISKHGNEVWLRATYTPVKDAKGELYKVKKLAMDVTEEKMLRQKNSNQLKAIDRSTAVAEFDLTGNILYANEMFLDLMGYTSDELQGKHHRIFIENAYAGTTECENFWPTLQGGQFIEGEFWRINKNGDSIWIKGSYTPVLDLNGKPYKVVKYGYDITYQKKLEDKLKDQILKLNDYKFALDSAAIVAITDVKGKITYVNDKFCKKSKYSREELIGQNHRILNSGYHSKEFIKHLWNTIAKGQVWRSEIKNKAKDGEFYWVDTTIIPFLDNDGKPYMYLAIRFDISNSKKLEEELKNRGYELEQERNRVKVINDELAAQNELVADKNKSITDSIEYALRIQEAILPIMSQIKAELPNSFILFKPRDIVSGDFYWFANVRIHSDTHPETMIQKSIIAAIDCTGHGVPGAFMSMIGNQLMNDIVISKKVTSPDKILNQLNKKVRQVLKQDELDNQDGMDMNLCVIDKTNQLLEFAGAKNAMIYIHNGEVQEVKADRTSIGGFQSPDFKTFSKKTIPLIPEDDQVFYLCSDGFQDQMGGPNERKFMRSSLRKLLVEIHTQPMHDQQQAINQVFNNWLSSIEQLDDVLVIGFRVPLD</sequence>
<feature type="domain" description="PAC" evidence="3">
    <location>
        <begin position="698"/>
        <end position="752"/>
    </location>
</feature>
<dbReference type="Proteomes" id="UP000004095">
    <property type="component" value="Unassembled WGS sequence"/>
</dbReference>
<dbReference type="eggNOG" id="COG2202">
    <property type="taxonomic scope" value="Bacteria"/>
</dbReference>
<feature type="domain" description="PAC" evidence="3">
    <location>
        <begin position="1386"/>
        <end position="1438"/>
    </location>
</feature>
<dbReference type="InterPro" id="IPR013655">
    <property type="entry name" value="PAS_fold_3"/>
</dbReference>
<dbReference type="PROSITE" id="PS50112">
    <property type="entry name" value="PAS"/>
    <property type="match status" value="8"/>
</dbReference>
<dbReference type="Gene3D" id="3.30.450.20">
    <property type="entry name" value="PAS domain"/>
    <property type="match status" value="9"/>
</dbReference>
<feature type="coiled-coil region" evidence="1">
    <location>
        <begin position="464"/>
        <end position="502"/>
    </location>
</feature>
<dbReference type="PROSITE" id="PS50113">
    <property type="entry name" value="PAC"/>
    <property type="match status" value="9"/>
</dbReference>
<feature type="domain" description="PAC" evidence="3">
    <location>
        <begin position="299"/>
        <end position="351"/>
    </location>
</feature>
<dbReference type="CDD" id="cd00130">
    <property type="entry name" value="PAS"/>
    <property type="match status" value="9"/>
</dbReference>
<dbReference type="eggNOG" id="COG2208">
    <property type="taxonomic scope" value="Bacteria"/>
</dbReference>
<dbReference type="InterPro" id="IPR001932">
    <property type="entry name" value="PPM-type_phosphatase-like_dom"/>
</dbReference>
<dbReference type="Pfam" id="PF13185">
    <property type="entry name" value="GAF_2"/>
    <property type="match status" value="1"/>
</dbReference>
<feature type="coiled-coil region" evidence="1">
    <location>
        <begin position="1429"/>
        <end position="1463"/>
    </location>
</feature>
<reference evidence="4 5" key="1">
    <citation type="submission" date="2007-01" db="EMBL/GenBank/DDBJ databases">
        <authorList>
            <person name="Haygood M."/>
            <person name="Podell S."/>
            <person name="Anderson C."/>
            <person name="Hopkinson B."/>
            <person name="Roe K."/>
            <person name="Barbeau K."/>
            <person name="Gaasterland T."/>
            <person name="Ferriera S."/>
            <person name="Johnson J."/>
            <person name="Kravitz S."/>
            <person name="Beeson K."/>
            <person name="Sutton G."/>
            <person name="Rogers Y.-H."/>
            <person name="Friedman R."/>
            <person name="Frazier M."/>
            <person name="Venter J.C."/>
        </authorList>
    </citation>
    <scope>NUCLEOTIDE SEQUENCE [LARGE SCALE GENOMIC DNA]</scope>
    <source>
        <strain evidence="4 5">ATCC 23134</strain>
    </source>
</reference>
<name>A1ZNK3_MICM2</name>
<feature type="domain" description="PAS" evidence="2">
    <location>
        <begin position="1081"/>
        <end position="1133"/>
    </location>
</feature>
<dbReference type="PANTHER" id="PTHR24422">
    <property type="entry name" value="CHEMOTAXIS PROTEIN METHYLTRANSFERASE"/>
    <property type="match status" value="1"/>
</dbReference>
<feature type="domain" description="PAC" evidence="3">
    <location>
        <begin position="578"/>
        <end position="630"/>
    </location>
</feature>
<feature type="domain" description="PAS" evidence="2">
    <location>
        <begin position="1328"/>
        <end position="1359"/>
    </location>
</feature>
<feature type="coiled-coil region" evidence="1">
    <location>
        <begin position="185"/>
        <end position="212"/>
    </location>
</feature>
<dbReference type="SMART" id="SM00091">
    <property type="entry name" value="PAS"/>
    <property type="match status" value="9"/>
</dbReference>
<dbReference type="InterPro" id="IPR036457">
    <property type="entry name" value="PPM-type-like_dom_sf"/>
</dbReference>
<feature type="domain" description="PAS" evidence="2">
    <location>
        <begin position="523"/>
        <end position="549"/>
    </location>
</feature>
<dbReference type="InterPro" id="IPR000014">
    <property type="entry name" value="PAS"/>
</dbReference>
<feature type="domain" description="PAC" evidence="3">
    <location>
        <begin position="1258"/>
        <end position="1310"/>
    </location>
</feature>
<dbReference type="Gene3D" id="3.30.450.40">
    <property type="match status" value="1"/>
</dbReference>
<keyword evidence="5" id="KW-1185">Reference proteome</keyword>
<feature type="domain" description="PAS" evidence="2">
    <location>
        <begin position="920"/>
        <end position="950"/>
    </location>
</feature>
<accession>A1ZNK3</accession>
<dbReference type="InterPro" id="IPR003018">
    <property type="entry name" value="GAF"/>
</dbReference>
<dbReference type="InterPro" id="IPR000700">
    <property type="entry name" value="PAS-assoc_C"/>
</dbReference>
<dbReference type="SUPFAM" id="SSF55785">
    <property type="entry name" value="PYP-like sensor domain (PAS domain)"/>
    <property type="match status" value="9"/>
</dbReference>
<evidence type="ECO:0000259" key="3">
    <source>
        <dbReference type="PROSITE" id="PS50113"/>
    </source>
</evidence>
<gene>
    <name evidence="4" type="ORF">M23134_02224</name>
</gene>
<dbReference type="InterPro" id="IPR050903">
    <property type="entry name" value="Bact_Chemotaxis_MeTrfase"/>
</dbReference>
<feature type="coiled-coil region" evidence="1">
    <location>
        <begin position="1022"/>
        <end position="1063"/>
    </location>
</feature>
<proteinExistence type="predicted"/>
<feature type="domain" description="PAC" evidence="3">
    <location>
        <begin position="977"/>
        <end position="1031"/>
    </location>
</feature>
<feature type="domain" description="PAS" evidence="2">
    <location>
        <begin position="1203"/>
        <end position="1229"/>
    </location>
</feature>
<feature type="domain" description="PAS" evidence="2">
    <location>
        <begin position="620"/>
        <end position="671"/>
    </location>
</feature>
<dbReference type="InterPro" id="IPR029016">
    <property type="entry name" value="GAF-like_dom_sf"/>
</dbReference>
<dbReference type="NCBIfam" id="TIGR00229">
    <property type="entry name" value="sensory_box"/>
    <property type="match status" value="9"/>
</dbReference>
<feature type="domain" description="PAC" evidence="3">
    <location>
        <begin position="857"/>
        <end position="909"/>
    </location>
</feature>
<feature type="coiled-coil region" evidence="1">
    <location>
        <begin position="743"/>
        <end position="781"/>
    </location>
</feature>
<evidence type="ECO:0000259" key="2">
    <source>
        <dbReference type="PROSITE" id="PS50112"/>
    </source>
</evidence>
<feature type="domain" description="PAS" evidence="2">
    <location>
        <begin position="802"/>
        <end position="858"/>
    </location>
</feature>
<dbReference type="InterPro" id="IPR001610">
    <property type="entry name" value="PAC"/>
</dbReference>
<dbReference type="Gene3D" id="3.60.40.10">
    <property type="entry name" value="PPM-type phosphatase domain"/>
    <property type="match status" value="1"/>
</dbReference>
<dbReference type="SMART" id="SM00086">
    <property type="entry name" value="PAC"/>
    <property type="match status" value="9"/>
</dbReference>
<dbReference type="SUPFAM" id="SSF55781">
    <property type="entry name" value="GAF domain-like"/>
    <property type="match status" value="1"/>
</dbReference>
<dbReference type="Pfam" id="PF13426">
    <property type="entry name" value="PAS_9"/>
    <property type="match status" value="2"/>
</dbReference>